<sequence length="129" mass="14210" precursor="true">MSDLDKVLAHIDADLDNALDRLFRTVRMKSISTDPAHAAETRRCAEWHAADQEGIGFASELRETPGHPVVLARDHDAAGTRILFYGRYGNRPHGQGDATVEFSRQDGRGASDEEEPFDRGPDHERAASG</sequence>
<dbReference type="HOGENOM" id="CLU_1947171_0_0_5"/>
<dbReference type="SUPFAM" id="SSF53187">
    <property type="entry name" value="Zn-dependent exopeptidases"/>
    <property type="match status" value="1"/>
</dbReference>
<dbReference type="Gene3D" id="3.40.630.10">
    <property type="entry name" value="Zn peptidases"/>
    <property type="match status" value="1"/>
</dbReference>
<dbReference type="EMBL" id="CP000662">
    <property type="protein sequence ID" value="ABP72346.1"/>
    <property type="molecule type" value="Genomic_DNA"/>
</dbReference>
<evidence type="ECO:0000313" key="2">
    <source>
        <dbReference type="EMBL" id="ABP72346.1"/>
    </source>
</evidence>
<protein>
    <submittedName>
        <fullName evidence="2">Uncharacterized protein</fullName>
    </submittedName>
</protein>
<reference evidence="2" key="1">
    <citation type="submission" date="2007-04" db="EMBL/GenBank/DDBJ databases">
        <title>Complete sequence of plasmid pRSPA01 of Rhodobacter sphaeroides ATCC 17025.</title>
        <authorList>
            <consortium name="US DOE Joint Genome Institute"/>
            <person name="Copeland A."/>
            <person name="Lucas S."/>
            <person name="Lapidus A."/>
            <person name="Barry K."/>
            <person name="Detter J.C."/>
            <person name="Glavina del Rio T."/>
            <person name="Hammon N."/>
            <person name="Israni S."/>
            <person name="Dalin E."/>
            <person name="Tice H."/>
            <person name="Pitluck S."/>
            <person name="Chertkov O."/>
            <person name="Brettin T."/>
            <person name="Bruce D."/>
            <person name="Han C."/>
            <person name="Schmutz J."/>
            <person name="Larimer F."/>
            <person name="Land M."/>
            <person name="Hauser L."/>
            <person name="Kyrpides N."/>
            <person name="Kim E."/>
            <person name="Richardson P."/>
            <person name="Mackenzie C."/>
            <person name="Choudhary M."/>
            <person name="Donohue T.J."/>
            <person name="Kaplan S."/>
        </authorList>
    </citation>
    <scope>NUCLEOTIDE SEQUENCE [LARGE SCALE GENOMIC DNA]</scope>
    <source>
        <strain evidence="2">ATCC 17025</strain>
        <plasmid evidence="2">pRSPA01</plasmid>
    </source>
</reference>
<proteinExistence type="predicted"/>
<geneLocation type="plasmid" evidence="2">
    <name>pRSPA01</name>
</geneLocation>
<gene>
    <name evidence="2" type="ordered locus">Rsph17025_3470</name>
</gene>
<dbReference type="AlphaFoldDB" id="A4WY82"/>
<feature type="compositionally biased region" description="Basic and acidic residues" evidence="1">
    <location>
        <begin position="103"/>
        <end position="129"/>
    </location>
</feature>
<accession>A4WY82</accession>
<name>A4WY82_CERS5</name>
<organism evidence="2">
    <name type="scientific">Cereibacter sphaeroides (strain ATCC 17025 / ATH 2.4.3)</name>
    <name type="common">Rhodobacter sphaeroides</name>
    <dbReference type="NCBI Taxonomy" id="349102"/>
    <lineage>
        <taxon>Bacteria</taxon>
        <taxon>Pseudomonadati</taxon>
        <taxon>Pseudomonadota</taxon>
        <taxon>Alphaproteobacteria</taxon>
        <taxon>Rhodobacterales</taxon>
        <taxon>Paracoccaceae</taxon>
        <taxon>Cereibacter</taxon>
    </lineage>
</organism>
<dbReference type="BioCyc" id="RSPH349102:G1G8M-3577-MONOMER"/>
<keyword evidence="2" id="KW-0614">Plasmid</keyword>
<dbReference type="KEGG" id="rsq:Rsph17025_3470"/>
<evidence type="ECO:0000256" key="1">
    <source>
        <dbReference type="SAM" id="MobiDB-lite"/>
    </source>
</evidence>
<feature type="region of interest" description="Disordered" evidence="1">
    <location>
        <begin position="89"/>
        <end position="129"/>
    </location>
</feature>